<protein>
    <submittedName>
        <fullName evidence="2">Uncharacterized protein</fullName>
    </submittedName>
</protein>
<evidence type="ECO:0000256" key="1">
    <source>
        <dbReference type="SAM" id="SignalP"/>
    </source>
</evidence>
<dbReference type="EMBL" id="CAJNOJ010000859">
    <property type="protein sequence ID" value="CAF1529365.1"/>
    <property type="molecule type" value="Genomic_DNA"/>
</dbReference>
<evidence type="ECO:0000313" key="2">
    <source>
        <dbReference type="EMBL" id="CAF1529365.1"/>
    </source>
</evidence>
<sequence>MVWLRFFLTILVIVQKIETFGENHTGIWVVNSSIPNVVYPLTIVGKSQGKMRVHVLHRPTTVPSTSTTTTTLSLDVMIDNYIKKST</sequence>
<feature type="chain" id="PRO_5032647157" evidence="1">
    <location>
        <begin position="20"/>
        <end position="86"/>
    </location>
</feature>
<feature type="signal peptide" evidence="1">
    <location>
        <begin position="1"/>
        <end position="19"/>
    </location>
</feature>
<accession>A0A815VIJ7</accession>
<name>A0A815VIJ7_ADIRI</name>
<reference evidence="2" key="1">
    <citation type="submission" date="2021-02" db="EMBL/GenBank/DDBJ databases">
        <authorList>
            <person name="Nowell W R."/>
        </authorList>
    </citation>
    <scope>NUCLEOTIDE SEQUENCE</scope>
</reference>
<dbReference type="AlphaFoldDB" id="A0A815VIJ7"/>
<organism evidence="2 3">
    <name type="scientific">Adineta ricciae</name>
    <name type="common">Rotifer</name>
    <dbReference type="NCBI Taxonomy" id="249248"/>
    <lineage>
        <taxon>Eukaryota</taxon>
        <taxon>Metazoa</taxon>
        <taxon>Spiralia</taxon>
        <taxon>Gnathifera</taxon>
        <taxon>Rotifera</taxon>
        <taxon>Eurotatoria</taxon>
        <taxon>Bdelloidea</taxon>
        <taxon>Adinetida</taxon>
        <taxon>Adinetidae</taxon>
        <taxon>Adineta</taxon>
    </lineage>
</organism>
<evidence type="ECO:0000313" key="3">
    <source>
        <dbReference type="Proteomes" id="UP000663852"/>
    </source>
</evidence>
<comment type="caution">
    <text evidence="2">The sequence shown here is derived from an EMBL/GenBank/DDBJ whole genome shotgun (WGS) entry which is preliminary data.</text>
</comment>
<dbReference type="Proteomes" id="UP000663852">
    <property type="component" value="Unassembled WGS sequence"/>
</dbReference>
<gene>
    <name evidence="2" type="ORF">EDS130_LOCUS44446</name>
</gene>
<proteinExistence type="predicted"/>
<keyword evidence="1" id="KW-0732">Signal</keyword>